<dbReference type="GO" id="GO:0000126">
    <property type="term" value="C:transcription factor TFIIIB complex"/>
    <property type="evidence" value="ECO:0007669"/>
    <property type="project" value="TreeGrafter"/>
</dbReference>
<organism evidence="4 5">
    <name type="scientific">Trichuris trichiura</name>
    <name type="common">Whipworm</name>
    <name type="synonym">Trichocephalus trichiurus</name>
    <dbReference type="NCBI Taxonomy" id="36087"/>
    <lineage>
        <taxon>Eukaryota</taxon>
        <taxon>Metazoa</taxon>
        <taxon>Ecdysozoa</taxon>
        <taxon>Nematoda</taxon>
        <taxon>Enoplea</taxon>
        <taxon>Dorylaimia</taxon>
        <taxon>Trichinellida</taxon>
        <taxon>Trichuridae</taxon>
        <taxon>Trichuris</taxon>
    </lineage>
</organism>
<dbReference type="PANTHER" id="PTHR22929:SF0">
    <property type="entry name" value="TRANSCRIPTION FACTOR TFIIIB COMPONENT B'' HOMOLOG"/>
    <property type="match status" value="1"/>
</dbReference>
<comment type="subcellular location">
    <subcellularLocation>
        <location evidence="1">Nucleus</location>
    </subcellularLocation>
</comment>
<dbReference type="Proteomes" id="UP000030665">
    <property type="component" value="Unassembled WGS sequence"/>
</dbReference>
<keyword evidence="5" id="KW-1185">Reference proteome</keyword>
<feature type="domain" description="Myb-like" evidence="3">
    <location>
        <begin position="48"/>
        <end position="96"/>
    </location>
</feature>
<evidence type="ECO:0000256" key="2">
    <source>
        <dbReference type="SAM" id="MobiDB-lite"/>
    </source>
</evidence>
<dbReference type="InterPro" id="IPR001005">
    <property type="entry name" value="SANT/Myb"/>
</dbReference>
<evidence type="ECO:0000256" key="1">
    <source>
        <dbReference type="ARBA" id="ARBA00004123"/>
    </source>
</evidence>
<proteinExistence type="predicted"/>
<dbReference type="PANTHER" id="PTHR22929">
    <property type="entry name" value="RNA POLYMERASE III TRANSCRIPTION INITIATION FACTOR B"/>
    <property type="match status" value="1"/>
</dbReference>
<dbReference type="InterPro" id="IPR039467">
    <property type="entry name" value="TFIIIB_B''_Myb"/>
</dbReference>
<dbReference type="GO" id="GO:0005634">
    <property type="term" value="C:nucleus"/>
    <property type="evidence" value="ECO:0007669"/>
    <property type="project" value="UniProtKB-SubCell"/>
</dbReference>
<dbReference type="SMART" id="SM00717">
    <property type="entry name" value="SANT"/>
    <property type="match status" value="1"/>
</dbReference>
<gene>
    <name evidence="4" type="ORF">TTRE_0000620801</name>
</gene>
<evidence type="ECO:0000313" key="4">
    <source>
        <dbReference type="EMBL" id="CDW57908.1"/>
    </source>
</evidence>
<dbReference type="Pfam" id="PF15963">
    <property type="entry name" value="Myb_DNA-bind_7"/>
    <property type="match status" value="1"/>
</dbReference>
<dbReference type="STRING" id="36087.A0A077ZED9"/>
<sequence length="188" mass="21739">MDDQGRIIIDEESLEVDETEAVNKLKPLTMCSKPVLNSCTYRKRLWKRGPPWTTAETENFYKALSYVGADFQSMLQYFPNRSREDLKRKFIKEELCNRRRIDHALCTFLGNLFTPFKDATLATPASDLVPSFEEFDLKNEADSNEAFEVEDSKEPLAAIVAEQEDGIRRKMQRHSKSETSEEVSLLFL</sequence>
<evidence type="ECO:0000313" key="5">
    <source>
        <dbReference type="Proteomes" id="UP000030665"/>
    </source>
</evidence>
<reference evidence="4" key="1">
    <citation type="submission" date="2014-01" db="EMBL/GenBank/DDBJ databases">
        <authorList>
            <person name="Aslett M."/>
        </authorList>
    </citation>
    <scope>NUCLEOTIDE SEQUENCE</scope>
</reference>
<dbReference type="InterPro" id="IPR009057">
    <property type="entry name" value="Homeodomain-like_sf"/>
</dbReference>
<dbReference type="AlphaFoldDB" id="A0A077ZED9"/>
<dbReference type="SUPFAM" id="SSF46689">
    <property type="entry name" value="Homeodomain-like"/>
    <property type="match status" value="1"/>
</dbReference>
<dbReference type="GO" id="GO:0001156">
    <property type="term" value="F:TFIIIC-class transcription factor complex binding"/>
    <property type="evidence" value="ECO:0007669"/>
    <property type="project" value="TreeGrafter"/>
</dbReference>
<reference evidence="4" key="2">
    <citation type="submission" date="2014-03" db="EMBL/GenBank/DDBJ databases">
        <title>The whipworm genome and dual-species transcriptomics of an intimate host-pathogen interaction.</title>
        <authorList>
            <person name="Foth B.J."/>
            <person name="Tsai I.J."/>
            <person name="Reid A.J."/>
            <person name="Bancroft A.J."/>
            <person name="Nichol S."/>
            <person name="Tracey A."/>
            <person name="Holroyd N."/>
            <person name="Cotton J.A."/>
            <person name="Stanley E.J."/>
            <person name="Zarowiecki M."/>
            <person name="Liu J.Z."/>
            <person name="Huckvale T."/>
            <person name="Cooper P.J."/>
            <person name="Grencis R.K."/>
            <person name="Berriman M."/>
        </authorList>
    </citation>
    <scope>NUCLEOTIDE SEQUENCE [LARGE SCALE GENOMIC DNA]</scope>
</reference>
<dbReference type="CDD" id="cd00167">
    <property type="entry name" value="SANT"/>
    <property type="match status" value="1"/>
</dbReference>
<name>A0A077ZED9_TRITR</name>
<evidence type="ECO:0000259" key="3">
    <source>
        <dbReference type="SMART" id="SM00717"/>
    </source>
</evidence>
<dbReference type="OrthoDB" id="272624at2759"/>
<dbReference type="EMBL" id="HG806235">
    <property type="protein sequence ID" value="CDW57908.1"/>
    <property type="molecule type" value="Genomic_DNA"/>
</dbReference>
<accession>A0A077ZED9</accession>
<dbReference type="GO" id="GO:0070898">
    <property type="term" value="P:RNA polymerase III preinitiation complex assembly"/>
    <property type="evidence" value="ECO:0007669"/>
    <property type="project" value="TreeGrafter"/>
</dbReference>
<protein>
    <recommendedName>
        <fullName evidence="3">Myb-like domain-containing protein</fullName>
    </recommendedName>
</protein>
<feature type="region of interest" description="Disordered" evidence="2">
    <location>
        <begin position="167"/>
        <end position="188"/>
    </location>
</feature>